<evidence type="ECO:0000259" key="1">
    <source>
        <dbReference type="Pfam" id="PF00800"/>
    </source>
</evidence>
<dbReference type="SUPFAM" id="SSF53850">
    <property type="entry name" value="Periplasmic binding protein-like II"/>
    <property type="match status" value="1"/>
</dbReference>
<dbReference type="RefSeq" id="WP_208921420.1">
    <property type="nucleotide sequence ID" value="NZ_BNAT01000015.1"/>
</dbReference>
<dbReference type="Pfam" id="PF00800">
    <property type="entry name" value="PDT"/>
    <property type="match status" value="1"/>
</dbReference>
<sequence>MTLLSFSTVPHPAPEEIAAVGTLGPHGTSSEQAATLFARQVAEEAGPPAAVHLFDTYEGAVDALRDDAVTHVVVANAYRSVYRIYMDPSLALTNVFVMDTPLYGIAAPQGAVPVTDAPTIASHPSPEPIIAELLSPRHVTYKVLHSDSTSAAAIAAVDGTADLALTTVPAAERYGLEFVSRTRPIRMVWSVFTKAVPDALSNPAA</sequence>
<proteinExistence type="predicted"/>
<dbReference type="AlphaFoldDB" id="A0A918YYP9"/>
<dbReference type="GO" id="GO:0009094">
    <property type="term" value="P:L-phenylalanine biosynthetic process"/>
    <property type="evidence" value="ECO:0007669"/>
    <property type="project" value="InterPro"/>
</dbReference>
<comment type="caution">
    <text evidence="2">The sequence shown here is derived from an EMBL/GenBank/DDBJ whole genome shotgun (WGS) entry which is preliminary data.</text>
</comment>
<evidence type="ECO:0000313" key="3">
    <source>
        <dbReference type="Proteomes" id="UP000603227"/>
    </source>
</evidence>
<dbReference type="EMBL" id="BNAT01000015">
    <property type="protein sequence ID" value="GHE29274.1"/>
    <property type="molecule type" value="Genomic_DNA"/>
</dbReference>
<protein>
    <submittedName>
        <fullName evidence="2">Prephenate decarboxylase</fullName>
    </submittedName>
</protein>
<organism evidence="2 3">
    <name type="scientific">Streptomyces capitiformicae</name>
    <dbReference type="NCBI Taxonomy" id="2014920"/>
    <lineage>
        <taxon>Bacteria</taxon>
        <taxon>Bacillati</taxon>
        <taxon>Actinomycetota</taxon>
        <taxon>Actinomycetes</taxon>
        <taxon>Kitasatosporales</taxon>
        <taxon>Streptomycetaceae</taxon>
        <taxon>Streptomyces</taxon>
    </lineage>
</organism>
<name>A0A918YYP9_9ACTN</name>
<dbReference type="Proteomes" id="UP000603227">
    <property type="component" value="Unassembled WGS sequence"/>
</dbReference>
<reference evidence="2" key="1">
    <citation type="journal article" date="2014" name="Int. J. Syst. Evol. Microbiol.">
        <title>Complete genome sequence of Corynebacterium casei LMG S-19264T (=DSM 44701T), isolated from a smear-ripened cheese.</title>
        <authorList>
            <consortium name="US DOE Joint Genome Institute (JGI-PGF)"/>
            <person name="Walter F."/>
            <person name="Albersmeier A."/>
            <person name="Kalinowski J."/>
            <person name="Ruckert C."/>
        </authorList>
    </citation>
    <scope>NUCLEOTIDE SEQUENCE</scope>
    <source>
        <strain evidence="2">CGMCC 4.7403</strain>
    </source>
</reference>
<dbReference type="InterPro" id="IPR001086">
    <property type="entry name" value="Preph_deHydtase"/>
</dbReference>
<dbReference type="GO" id="GO:0004664">
    <property type="term" value="F:prephenate dehydratase activity"/>
    <property type="evidence" value="ECO:0007669"/>
    <property type="project" value="InterPro"/>
</dbReference>
<evidence type="ECO:0000313" key="2">
    <source>
        <dbReference type="EMBL" id="GHE29274.1"/>
    </source>
</evidence>
<feature type="domain" description="Prephenate dehydratase" evidence="1">
    <location>
        <begin position="20"/>
        <end position="180"/>
    </location>
</feature>
<gene>
    <name evidence="2" type="primary">bacA</name>
    <name evidence="2" type="ORF">GCM10017771_44910</name>
</gene>
<keyword evidence="3" id="KW-1185">Reference proteome</keyword>
<accession>A0A918YYP9</accession>
<reference evidence="2" key="2">
    <citation type="submission" date="2020-09" db="EMBL/GenBank/DDBJ databases">
        <authorList>
            <person name="Sun Q."/>
            <person name="Zhou Y."/>
        </authorList>
    </citation>
    <scope>NUCLEOTIDE SEQUENCE</scope>
    <source>
        <strain evidence="2">CGMCC 4.7403</strain>
    </source>
</reference>